<dbReference type="HOGENOM" id="CLU_067118_0_0_1"/>
<dbReference type="PANTHER" id="PTHR13678">
    <property type="entry name" value="VACUOLAR PROTEIN SORTING-ASSOCIATED PROTEIN 37"/>
    <property type="match status" value="1"/>
</dbReference>
<gene>
    <name evidence="12" type="primary">VPS37C</name>
</gene>
<dbReference type="SUPFAM" id="SSF140111">
    <property type="entry name" value="Endosomal sorting complex assembly domain"/>
    <property type="match status" value="1"/>
</dbReference>
<dbReference type="STRING" id="13616.ENSMODP00000025445"/>
<evidence type="ECO:0000256" key="7">
    <source>
        <dbReference type="ARBA" id="ARBA00025010"/>
    </source>
</evidence>
<evidence type="ECO:0000256" key="5">
    <source>
        <dbReference type="ARBA" id="ARBA00022927"/>
    </source>
</evidence>
<evidence type="ECO:0000256" key="4">
    <source>
        <dbReference type="ARBA" id="ARBA00022753"/>
    </source>
</evidence>
<evidence type="ECO:0000256" key="8">
    <source>
        <dbReference type="PROSITE-ProRule" id="PRU00646"/>
    </source>
</evidence>
<dbReference type="GO" id="GO:0005654">
    <property type="term" value="C:nucleoplasm"/>
    <property type="evidence" value="ECO:0007669"/>
    <property type="project" value="Ensembl"/>
</dbReference>
<feature type="compositionally biased region" description="Pro residues" evidence="10">
    <location>
        <begin position="324"/>
        <end position="341"/>
    </location>
</feature>
<keyword evidence="5 8" id="KW-0653">Protein transport</keyword>
<evidence type="ECO:0000313" key="13">
    <source>
        <dbReference type="Proteomes" id="UP000002280"/>
    </source>
</evidence>
<dbReference type="GeneID" id="100027110"/>
<dbReference type="PANTHER" id="PTHR13678:SF8">
    <property type="entry name" value="VACUOLAR PROTEIN SORTING-ASSOCIATED PROTEIN 37C"/>
    <property type="match status" value="1"/>
</dbReference>
<name>F7FWK6_MONDO</name>
<dbReference type="GO" id="GO:0016236">
    <property type="term" value="P:macroautophagy"/>
    <property type="evidence" value="ECO:0007669"/>
    <property type="project" value="UniProtKB-ARBA"/>
</dbReference>
<proteinExistence type="inferred from homology"/>
<comment type="similarity">
    <text evidence="2">Belongs to the VPS37 family.</text>
</comment>
<feature type="coiled-coil region" evidence="9">
    <location>
        <begin position="5"/>
        <end position="94"/>
    </location>
</feature>
<reference evidence="12 13" key="1">
    <citation type="journal article" date="2007" name="Nature">
        <title>Genome of the marsupial Monodelphis domestica reveals innovation in non-coding sequences.</title>
        <authorList>
            <person name="Mikkelsen T.S."/>
            <person name="Wakefield M.J."/>
            <person name="Aken B."/>
            <person name="Amemiya C.T."/>
            <person name="Chang J.L."/>
            <person name="Duke S."/>
            <person name="Garber M."/>
            <person name="Gentles A.J."/>
            <person name="Goodstadt L."/>
            <person name="Heger A."/>
            <person name="Jurka J."/>
            <person name="Kamal M."/>
            <person name="Mauceli E."/>
            <person name="Searle S.M."/>
            <person name="Sharpe T."/>
            <person name="Baker M.L."/>
            <person name="Batzer M.A."/>
            <person name="Benos P.V."/>
            <person name="Belov K."/>
            <person name="Clamp M."/>
            <person name="Cook A."/>
            <person name="Cuff J."/>
            <person name="Das R."/>
            <person name="Davidow L."/>
            <person name="Deakin J.E."/>
            <person name="Fazzari M.J."/>
            <person name="Glass J.L."/>
            <person name="Grabherr M."/>
            <person name="Greally J.M."/>
            <person name="Gu W."/>
            <person name="Hore T.A."/>
            <person name="Huttley G.A."/>
            <person name="Kleber M."/>
            <person name="Jirtle R.L."/>
            <person name="Koina E."/>
            <person name="Lee J.T."/>
            <person name="Mahony S."/>
            <person name="Marra M.A."/>
            <person name="Miller R.D."/>
            <person name="Nicholls R.D."/>
            <person name="Oda M."/>
            <person name="Papenfuss A.T."/>
            <person name="Parra Z.E."/>
            <person name="Pollock D.D."/>
            <person name="Ray D.A."/>
            <person name="Schein J.E."/>
            <person name="Speed T.P."/>
            <person name="Thompson K."/>
            <person name="VandeBerg J.L."/>
            <person name="Wade C.M."/>
            <person name="Walker J.A."/>
            <person name="Waters P.D."/>
            <person name="Webber C."/>
            <person name="Weidman J.R."/>
            <person name="Xie X."/>
            <person name="Zody M.C."/>
            <person name="Baldwin J."/>
            <person name="Abdouelleil A."/>
            <person name="Abdulkadir J."/>
            <person name="Abebe A."/>
            <person name="Abera B."/>
            <person name="Abreu J."/>
            <person name="Acer S.C."/>
            <person name="Aftuck L."/>
            <person name="Alexander A."/>
            <person name="An P."/>
            <person name="Anderson E."/>
            <person name="Anderson S."/>
            <person name="Arachi H."/>
            <person name="Azer M."/>
            <person name="Bachantsang P."/>
            <person name="Barry A."/>
            <person name="Bayul T."/>
            <person name="Berlin A."/>
            <person name="Bessette D."/>
            <person name="Bloom T."/>
            <person name="Bloom T."/>
            <person name="Boguslavskiy L."/>
            <person name="Bonnet C."/>
            <person name="Boukhgalter B."/>
            <person name="Bourzgui I."/>
            <person name="Brown A."/>
            <person name="Cahill P."/>
            <person name="Channer S."/>
            <person name="Cheshatsang Y."/>
            <person name="Chuda L."/>
            <person name="Citroen M."/>
            <person name="Collymore A."/>
            <person name="Cooke P."/>
            <person name="Costello M."/>
            <person name="D'Aco K."/>
            <person name="Daza R."/>
            <person name="De Haan G."/>
            <person name="DeGray S."/>
            <person name="DeMaso C."/>
            <person name="Dhargay N."/>
            <person name="Dooley K."/>
            <person name="Dooley E."/>
            <person name="Doricent M."/>
            <person name="Dorje P."/>
            <person name="Dorjee K."/>
            <person name="Dupes A."/>
            <person name="Elong R."/>
            <person name="Falk J."/>
            <person name="Farina A."/>
            <person name="Faro S."/>
            <person name="Ferguson D."/>
            <person name="Fisher S."/>
            <person name="Foley C.D."/>
            <person name="Franke A."/>
            <person name="Friedrich D."/>
            <person name="Gadbois L."/>
            <person name="Gearin G."/>
            <person name="Gearin C.R."/>
            <person name="Giannoukos G."/>
            <person name="Goode T."/>
            <person name="Graham J."/>
            <person name="Grandbois E."/>
            <person name="Grewal S."/>
            <person name="Gyaltsen K."/>
            <person name="Hafez N."/>
            <person name="Hagos B."/>
            <person name="Hall J."/>
            <person name="Henson C."/>
            <person name="Hollinger A."/>
            <person name="Honan T."/>
            <person name="Huard M.D."/>
            <person name="Hughes L."/>
            <person name="Hurhula B."/>
            <person name="Husby M.E."/>
            <person name="Kamat A."/>
            <person name="Kanga B."/>
            <person name="Kashin S."/>
            <person name="Khazanovich D."/>
            <person name="Kisner P."/>
            <person name="Lance K."/>
            <person name="Lara M."/>
            <person name="Lee W."/>
            <person name="Lennon N."/>
            <person name="Letendre F."/>
            <person name="LeVine R."/>
            <person name="Lipovsky A."/>
            <person name="Liu X."/>
            <person name="Liu J."/>
            <person name="Liu S."/>
            <person name="Lokyitsang T."/>
            <person name="Lokyitsang Y."/>
            <person name="Lubonja R."/>
            <person name="Lui A."/>
            <person name="MacDonald P."/>
            <person name="Magnisalis V."/>
            <person name="Maru K."/>
            <person name="Matthews C."/>
            <person name="McCusker W."/>
            <person name="McDonough S."/>
            <person name="Mehta T."/>
            <person name="Meldrim J."/>
            <person name="Meneus L."/>
            <person name="Mihai O."/>
            <person name="Mihalev A."/>
            <person name="Mihova T."/>
            <person name="Mittelman R."/>
            <person name="Mlenga V."/>
            <person name="Montmayeur A."/>
            <person name="Mulrain L."/>
            <person name="Navidi A."/>
            <person name="Naylor J."/>
            <person name="Negash T."/>
            <person name="Nguyen T."/>
            <person name="Nguyen N."/>
            <person name="Nicol R."/>
            <person name="Norbu C."/>
            <person name="Norbu N."/>
            <person name="Novod N."/>
            <person name="O'Neill B."/>
            <person name="Osman S."/>
            <person name="Markiewicz E."/>
            <person name="Oyono O.L."/>
            <person name="Patti C."/>
            <person name="Phunkhang P."/>
            <person name="Pierre F."/>
            <person name="Priest M."/>
            <person name="Raghuraman S."/>
            <person name="Rege F."/>
            <person name="Reyes R."/>
            <person name="Rise C."/>
            <person name="Rogov P."/>
            <person name="Ross K."/>
            <person name="Ryan E."/>
            <person name="Settipalli S."/>
            <person name="Shea T."/>
            <person name="Sherpa N."/>
            <person name="Shi L."/>
            <person name="Shih D."/>
            <person name="Sparrow T."/>
            <person name="Spaulding J."/>
            <person name="Stalker J."/>
            <person name="Stange-Thomann N."/>
            <person name="Stavropoulos S."/>
            <person name="Stone C."/>
            <person name="Strader C."/>
            <person name="Tesfaye S."/>
            <person name="Thomson T."/>
            <person name="Thoulutsang Y."/>
            <person name="Thoulutsang D."/>
            <person name="Topham K."/>
            <person name="Topping I."/>
            <person name="Tsamla T."/>
            <person name="Vassiliev H."/>
            <person name="Vo A."/>
            <person name="Wangchuk T."/>
            <person name="Wangdi T."/>
            <person name="Weiand M."/>
            <person name="Wilkinson J."/>
            <person name="Wilson A."/>
            <person name="Yadav S."/>
            <person name="Young G."/>
            <person name="Yu Q."/>
            <person name="Zembek L."/>
            <person name="Zhong D."/>
            <person name="Zimmer A."/>
            <person name="Zwirko Z."/>
            <person name="Jaffe D.B."/>
            <person name="Alvarez P."/>
            <person name="Brockman W."/>
            <person name="Butler J."/>
            <person name="Chin C."/>
            <person name="Gnerre S."/>
            <person name="MacCallum I."/>
            <person name="Graves J.A."/>
            <person name="Ponting C.P."/>
            <person name="Breen M."/>
            <person name="Samollow P.B."/>
            <person name="Lander E.S."/>
            <person name="Lindblad-Toh K."/>
        </authorList>
    </citation>
    <scope>NUCLEOTIDE SEQUENCE [LARGE SCALE GENOMIC DNA]</scope>
</reference>
<dbReference type="InterPro" id="IPR029012">
    <property type="entry name" value="Helix_hairpin_bin_sf"/>
</dbReference>
<dbReference type="Gene3D" id="1.10.287.660">
    <property type="entry name" value="Helix hairpin bin"/>
    <property type="match status" value="1"/>
</dbReference>
<reference evidence="12" key="3">
    <citation type="submission" date="2025-09" db="UniProtKB">
        <authorList>
            <consortium name="Ensembl"/>
        </authorList>
    </citation>
    <scope>IDENTIFICATION</scope>
</reference>
<evidence type="ECO:0000256" key="3">
    <source>
        <dbReference type="ARBA" id="ARBA00022448"/>
    </source>
</evidence>
<feature type="domain" description="VPS37 C-terminal" evidence="11">
    <location>
        <begin position="78"/>
        <end position="167"/>
    </location>
</feature>
<dbReference type="GO" id="GO:0043162">
    <property type="term" value="P:ubiquitin-dependent protein catabolic process via the multivesicular body sorting pathway"/>
    <property type="evidence" value="ECO:0000318"/>
    <property type="project" value="GO_Central"/>
</dbReference>
<comment type="subcellular location">
    <subcellularLocation>
        <location evidence="1">Late endosome membrane</location>
        <topology evidence="1">Peripheral membrane protein</topology>
    </subcellularLocation>
</comment>
<dbReference type="InParanoid" id="F7FWK6"/>
<dbReference type="OrthoDB" id="10004364at2759"/>
<dbReference type="GO" id="GO:0000813">
    <property type="term" value="C:ESCRT I complex"/>
    <property type="evidence" value="ECO:0000318"/>
    <property type="project" value="GO_Central"/>
</dbReference>
<dbReference type="OMA" id="PMYRAGY"/>
<feature type="compositionally biased region" description="Low complexity" evidence="10">
    <location>
        <begin position="250"/>
        <end position="279"/>
    </location>
</feature>
<sequence length="358" mass="38817">MEELKDRTVEELEKLHHNAEELARLVLESPQVQDLQLEREMALATNRSLAEQNLQFQAPLELRRSDLLDKYQELQRLLERCREQKAKLEEFSAALEPGALLGLLQVEGMKIEEESEAVAEKFLEGEVPLETFLESFASMRTLSHLRRVRVEKLQDLVRKPKPCKESARTALPAYPAIETTTAVADAPPAPPAPPSAAPPCPLPYSPSPSLPVGPTAQGPLQPSPFPVTSQPFYFQGPSGSNYPPGPPGGAAPRRPWSPAHSSSGPGYLPSPPASSSSGPGYPPARGPAPSPGYPQQPYFPAGGRAPYPTQAPPYPTQAQMPSFPRQPRPLGPPQPPYPTGPALPYGFSTPQGPMWPGY</sequence>
<keyword evidence="3 8" id="KW-0813">Transport</keyword>
<evidence type="ECO:0000256" key="10">
    <source>
        <dbReference type="SAM" id="MobiDB-lite"/>
    </source>
</evidence>
<feature type="compositionally biased region" description="Pro residues" evidence="10">
    <location>
        <begin position="280"/>
        <end position="294"/>
    </location>
</feature>
<evidence type="ECO:0000256" key="1">
    <source>
        <dbReference type="ARBA" id="ARBA00004633"/>
    </source>
</evidence>
<dbReference type="AlphaFoldDB" id="F7FWK6"/>
<keyword evidence="13" id="KW-1185">Reference proteome</keyword>
<dbReference type="GeneTree" id="ENSGT00950000183012"/>
<dbReference type="KEGG" id="mdo:100027110"/>
<feature type="region of interest" description="Disordered" evidence="10">
    <location>
        <begin position="183"/>
        <end position="358"/>
    </location>
</feature>
<evidence type="ECO:0000259" key="11">
    <source>
        <dbReference type="PROSITE" id="PS51314"/>
    </source>
</evidence>
<organism evidence="12 13">
    <name type="scientific">Monodelphis domestica</name>
    <name type="common">Gray short-tailed opossum</name>
    <dbReference type="NCBI Taxonomy" id="13616"/>
    <lineage>
        <taxon>Eukaryota</taxon>
        <taxon>Metazoa</taxon>
        <taxon>Chordata</taxon>
        <taxon>Craniata</taxon>
        <taxon>Vertebrata</taxon>
        <taxon>Euteleostomi</taxon>
        <taxon>Mammalia</taxon>
        <taxon>Metatheria</taxon>
        <taxon>Didelphimorphia</taxon>
        <taxon>Didelphidae</taxon>
        <taxon>Monodelphis</taxon>
    </lineage>
</organism>
<dbReference type="Bgee" id="ENSMODG00000020343">
    <property type="expression patterns" value="Expressed in cerebellum and 18 other cell types or tissues"/>
</dbReference>
<keyword evidence="9" id="KW-0175">Coiled coil</keyword>
<keyword evidence="4" id="KW-0967">Endosome</keyword>
<dbReference type="GO" id="GO:0005794">
    <property type="term" value="C:Golgi apparatus"/>
    <property type="evidence" value="ECO:0007669"/>
    <property type="project" value="Ensembl"/>
</dbReference>
<keyword evidence="6" id="KW-0472">Membrane</keyword>
<evidence type="ECO:0000256" key="9">
    <source>
        <dbReference type="SAM" id="Coils"/>
    </source>
</evidence>
<dbReference type="InterPro" id="IPR037202">
    <property type="entry name" value="ESCRT_assembly_dom"/>
</dbReference>
<reference evidence="12" key="2">
    <citation type="submission" date="2025-08" db="UniProtKB">
        <authorList>
            <consortium name="Ensembl"/>
        </authorList>
    </citation>
    <scope>IDENTIFICATION</scope>
</reference>
<evidence type="ECO:0000313" key="12">
    <source>
        <dbReference type="Ensembl" id="ENSMODP00000025445.4"/>
    </source>
</evidence>
<dbReference type="Proteomes" id="UP000002280">
    <property type="component" value="Chromosome 5"/>
</dbReference>
<dbReference type="GO" id="GO:0031902">
    <property type="term" value="C:late endosome membrane"/>
    <property type="evidence" value="ECO:0007669"/>
    <property type="project" value="UniProtKB-SubCell"/>
</dbReference>
<dbReference type="eggNOG" id="KOG3270">
    <property type="taxonomic scope" value="Eukaryota"/>
</dbReference>
<dbReference type="PROSITE" id="PS51314">
    <property type="entry name" value="VPS37_C"/>
    <property type="match status" value="1"/>
</dbReference>
<dbReference type="GO" id="GO:0006623">
    <property type="term" value="P:protein targeting to vacuole"/>
    <property type="evidence" value="ECO:0000318"/>
    <property type="project" value="GO_Central"/>
</dbReference>
<dbReference type="GO" id="GO:0006612">
    <property type="term" value="P:protein targeting to membrane"/>
    <property type="evidence" value="ECO:0000318"/>
    <property type="project" value="GO_Central"/>
</dbReference>
<accession>F7FWK6</accession>
<dbReference type="GO" id="GO:0005929">
    <property type="term" value="C:cilium"/>
    <property type="evidence" value="ECO:0007669"/>
    <property type="project" value="Ensembl"/>
</dbReference>
<dbReference type="GO" id="GO:0039702">
    <property type="term" value="P:viral budding via host ESCRT complex"/>
    <property type="evidence" value="ECO:0007669"/>
    <property type="project" value="UniProtKB-ARBA"/>
</dbReference>
<feature type="compositionally biased region" description="Pro residues" evidence="10">
    <location>
        <begin position="187"/>
        <end position="211"/>
    </location>
</feature>
<dbReference type="Pfam" id="PF07200">
    <property type="entry name" value="Mod_r"/>
    <property type="match status" value="1"/>
</dbReference>
<dbReference type="CTD" id="55048"/>
<dbReference type="InterPro" id="IPR009851">
    <property type="entry name" value="Mod_r"/>
</dbReference>
<dbReference type="GO" id="GO:0036258">
    <property type="term" value="P:multivesicular body assembly"/>
    <property type="evidence" value="ECO:0007669"/>
    <property type="project" value="UniProtKB-ARBA"/>
</dbReference>
<protein>
    <submittedName>
        <fullName evidence="12">VPS37C subunit of ESCRT-I</fullName>
    </submittedName>
</protein>
<comment type="function">
    <text evidence="7">Component of the ESCRT-I complex, a regulator of vesicular trafficking process. Required for the sorting of endocytic ubiquitinated cargos into multivesicular bodies. May be involved in cell growth and differentiation.</text>
</comment>
<dbReference type="FunFam" id="1.10.287.660:FF:000003">
    <property type="entry name" value="vacuolar protein sorting-associated protein 37B"/>
    <property type="match status" value="1"/>
</dbReference>
<evidence type="ECO:0000256" key="2">
    <source>
        <dbReference type="ARBA" id="ARBA00007617"/>
    </source>
</evidence>
<dbReference type="GO" id="GO:0048306">
    <property type="term" value="F:calcium-dependent protein binding"/>
    <property type="evidence" value="ECO:0007669"/>
    <property type="project" value="Ensembl"/>
</dbReference>
<dbReference type="Ensembl" id="ENSMODT00000025896.4">
    <property type="protein sequence ID" value="ENSMODP00000025445.4"/>
    <property type="gene ID" value="ENSMODG00000020343.4"/>
</dbReference>
<evidence type="ECO:0000256" key="6">
    <source>
        <dbReference type="ARBA" id="ARBA00023136"/>
    </source>
</evidence>